<dbReference type="AlphaFoldDB" id="A0A1Q5PNB4"/>
<gene>
    <name evidence="5" type="ORF">BSR29_04195</name>
</gene>
<feature type="domain" description="PD-(D/E)XK endonuclease-like" evidence="4">
    <location>
        <begin position="12"/>
        <end position="258"/>
    </location>
</feature>
<dbReference type="STRING" id="1921764.BSR28_03765"/>
<evidence type="ECO:0000259" key="4">
    <source>
        <dbReference type="Pfam" id="PF12705"/>
    </source>
</evidence>
<keyword evidence="2" id="KW-0378">Hydrolase</keyword>
<evidence type="ECO:0000256" key="3">
    <source>
        <dbReference type="ARBA" id="ARBA00023204"/>
    </source>
</evidence>
<dbReference type="InterPro" id="IPR011604">
    <property type="entry name" value="PDDEXK-like_dom_sf"/>
</dbReference>
<reference evidence="5 6" key="1">
    <citation type="submission" date="2016-11" db="EMBL/GenBank/DDBJ databases">
        <title>Actinomyces gypaetusis sp. nov. isolated from the vulture Gypaetus barbatus in Qinghai Tibet Plateau China.</title>
        <authorList>
            <person name="Meng X."/>
        </authorList>
    </citation>
    <scope>NUCLEOTIDE SEQUENCE [LARGE SCALE GENOMIC DNA]</scope>
    <source>
        <strain evidence="5 6">VUL4_2</strain>
    </source>
</reference>
<keyword evidence="3" id="KW-0234">DNA repair</keyword>
<evidence type="ECO:0000256" key="1">
    <source>
        <dbReference type="ARBA" id="ARBA00022763"/>
    </source>
</evidence>
<keyword evidence="2" id="KW-0347">Helicase</keyword>
<accession>A0A1Q5PNB4</accession>
<keyword evidence="2" id="KW-0067">ATP-binding</keyword>
<dbReference type="GO" id="GO:0004386">
    <property type="term" value="F:helicase activity"/>
    <property type="evidence" value="ECO:0007669"/>
    <property type="project" value="UniProtKB-KW"/>
</dbReference>
<comment type="caution">
    <text evidence="5">The sequence shown here is derived from an EMBL/GenBank/DDBJ whole genome shotgun (WGS) entry which is preliminary data.</text>
</comment>
<dbReference type="InterPro" id="IPR038726">
    <property type="entry name" value="PDDEXK_AddAB-type"/>
</dbReference>
<keyword evidence="2" id="KW-0547">Nucleotide-binding</keyword>
<keyword evidence="1" id="KW-0227">DNA damage</keyword>
<organism evidence="5 6">
    <name type="scientific">Boudabousia liubingyangii</name>
    <dbReference type="NCBI Taxonomy" id="1921764"/>
    <lineage>
        <taxon>Bacteria</taxon>
        <taxon>Bacillati</taxon>
        <taxon>Actinomycetota</taxon>
        <taxon>Actinomycetes</taxon>
        <taxon>Actinomycetales</taxon>
        <taxon>Actinomycetaceae</taxon>
        <taxon>Boudabousia</taxon>
    </lineage>
</organism>
<dbReference type="EMBL" id="MQSV01000002">
    <property type="protein sequence ID" value="OKL49041.1"/>
    <property type="molecule type" value="Genomic_DNA"/>
</dbReference>
<name>A0A1Q5PNB4_9ACTO</name>
<dbReference type="GO" id="GO:0006281">
    <property type="term" value="P:DNA repair"/>
    <property type="evidence" value="ECO:0007669"/>
    <property type="project" value="UniProtKB-KW"/>
</dbReference>
<dbReference type="Proteomes" id="UP000186785">
    <property type="component" value="Unassembled WGS sequence"/>
</dbReference>
<evidence type="ECO:0000313" key="6">
    <source>
        <dbReference type="Proteomes" id="UP000186785"/>
    </source>
</evidence>
<dbReference type="Gene3D" id="3.90.320.10">
    <property type="match status" value="1"/>
</dbReference>
<evidence type="ECO:0000256" key="2">
    <source>
        <dbReference type="ARBA" id="ARBA00022806"/>
    </source>
</evidence>
<dbReference type="SUPFAM" id="SSF52980">
    <property type="entry name" value="Restriction endonuclease-like"/>
    <property type="match status" value="1"/>
</dbReference>
<keyword evidence="6" id="KW-1185">Reference proteome</keyword>
<dbReference type="Pfam" id="PF12705">
    <property type="entry name" value="PDDEXK_1"/>
    <property type="match status" value="1"/>
</dbReference>
<proteinExistence type="predicted"/>
<dbReference type="InterPro" id="IPR011335">
    <property type="entry name" value="Restrct_endonuc-II-like"/>
</dbReference>
<sequence>MEESAKTVHNPTLSYSRLKEFKQCPLRYQLSMVNRIPQPPQMHLAFGTAVHQVLENLYALPRPERTHEAALADIPEAFRFTMDEHPEYEELFETEAEKEELQGRIRTVIDKYFLIENPSLLINAGRELEVQAVTDEGVNIRGFIDRIDRNPNDGSLRVVDYKTGKMPRPQYQQDALDQLRFYALLLTKAKKQTPARTQLVYLEAQQILPLDPQGHDLYGIEKTINQTWTRIEEALNKRYFTTRKGPLCTWCPFQEYCPEFGGKTPEMPEDRIEYLLQIRSQD</sequence>
<protein>
    <recommendedName>
        <fullName evidence="4">PD-(D/E)XK endonuclease-like domain-containing protein</fullName>
    </recommendedName>
</protein>
<evidence type="ECO:0000313" key="5">
    <source>
        <dbReference type="EMBL" id="OKL49041.1"/>
    </source>
</evidence>